<evidence type="ECO:0000256" key="1">
    <source>
        <dbReference type="SAM" id="SignalP"/>
    </source>
</evidence>
<feature type="chain" id="PRO_5047340654" evidence="1">
    <location>
        <begin position="23"/>
        <end position="189"/>
    </location>
</feature>
<proteinExistence type="predicted"/>
<keyword evidence="3" id="KW-1185">Reference proteome</keyword>
<evidence type="ECO:0000313" key="3">
    <source>
        <dbReference type="Proteomes" id="UP001557484"/>
    </source>
</evidence>
<dbReference type="InterPro" id="IPR006513">
    <property type="entry name" value="YtfJ_HI0045"/>
</dbReference>
<sequence>MSSIKNIILSLSMIGASAFCSAIEVNGTLPNFEVPSKGELILDNDKIRHQPWSTAQISTGTPALVFHVAARMSADAIIAPLKERLNQANYEPGSFQSISIINLDDAMWGTSGLVSSELGKNKREHPEAVLVADEEGHGLAAWQLEQGTVAFILVDYEGKIRYLKQGKLSADDINTIIAMLDEEIAKSKS</sequence>
<dbReference type="EMBL" id="JBFRYB010000001">
    <property type="protein sequence ID" value="MEX1665661.1"/>
    <property type="molecule type" value="Genomic_DNA"/>
</dbReference>
<evidence type="ECO:0000313" key="2">
    <source>
        <dbReference type="EMBL" id="MEX1665661.1"/>
    </source>
</evidence>
<protein>
    <submittedName>
        <fullName evidence="2">YtfJ family protein</fullName>
    </submittedName>
</protein>
<organism evidence="2 3">
    <name type="scientific">Zhongshania arctica</name>
    <dbReference type="NCBI Taxonomy" id="3238302"/>
    <lineage>
        <taxon>Bacteria</taxon>
        <taxon>Pseudomonadati</taxon>
        <taxon>Pseudomonadota</taxon>
        <taxon>Gammaproteobacteria</taxon>
        <taxon>Cellvibrionales</taxon>
        <taxon>Spongiibacteraceae</taxon>
        <taxon>Zhongshania</taxon>
    </lineage>
</organism>
<gene>
    <name evidence="2" type="ORF">AB4875_09165</name>
</gene>
<dbReference type="Proteomes" id="UP001557484">
    <property type="component" value="Unassembled WGS sequence"/>
</dbReference>
<dbReference type="Pfam" id="PF09695">
    <property type="entry name" value="YtfJ_HI0045"/>
    <property type="match status" value="1"/>
</dbReference>
<keyword evidence="1" id="KW-0732">Signal</keyword>
<feature type="signal peptide" evidence="1">
    <location>
        <begin position="1"/>
        <end position="22"/>
    </location>
</feature>
<accession>A0ABV3TVM2</accession>
<dbReference type="RefSeq" id="WP_368375762.1">
    <property type="nucleotide sequence ID" value="NZ_JBFRYB010000001.1"/>
</dbReference>
<comment type="caution">
    <text evidence="2">The sequence shown here is derived from an EMBL/GenBank/DDBJ whole genome shotgun (WGS) entry which is preliminary data.</text>
</comment>
<reference evidence="2 3" key="1">
    <citation type="journal article" date="2011" name="Int. J. Syst. Evol. Microbiol.">
        <title>Zhongshania antarctica gen. nov., sp. nov. and Zhongshania guokunii sp. nov., gammaproteobacteria respectively isolated from coastal attached (fast) ice and surface seawater of the Antarctic.</title>
        <authorList>
            <person name="Li H.J."/>
            <person name="Zhang X.Y."/>
            <person name="Chen C.X."/>
            <person name="Zhang Y.J."/>
            <person name="Gao Z.M."/>
            <person name="Yu Y."/>
            <person name="Chen X.L."/>
            <person name="Chen B."/>
            <person name="Zhang Y.Z."/>
        </authorList>
    </citation>
    <scope>NUCLEOTIDE SEQUENCE [LARGE SCALE GENOMIC DNA]</scope>
    <source>
        <strain evidence="2 3">R06B22</strain>
    </source>
</reference>
<name>A0ABV3TVM2_9GAMM</name>